<evidence type="ECO:0000313" key="2">
    <source>
        <dbReference type="Proteomes" id="UP000188320"/>
    </source>
</evidence>
<evidence type="ECO:0000313" key="1">
    <source>
        <dbReference type="EMBL" id="OMH79924.1"/>
    </source>
</evidence>
<name>A0A1R1PG20_ZANCU</name>
<reference evidence="2" key="1">
    <citation type="submission" date="2017-01" db="EMBL/GenBank/DDBJ databases">
        <authorList>
            <person name="Wang Y."/>
            <person name="White M."/>
            <person name="Kvist S."/>
            <person name="Moncalvo J.-M."/>
        </authorList>
    </citation>
    <scope>NUCLEOTIDE SEQUENCE [LARGE SCALE GENOMIC DNA]</scope>
    <source>
        <strain evidence="2">COL-18-3</strain>
    </source>
</reference>
<sequence>MLTSQDIFSWQIKQVALHTTIR</sequence>
<gene>
    <name evidence="1" type="ORF">AX774_g6649</name>
</gene>
<dbReference type="EMBL" id="LSSK01001358">
    <property type="protein sequence ID" value="OMH79924.1"/>
    <property type="molecule type" value="Genomic_DNA"/>
</dbReference>
<dbReference type="AlphaFoldDB" id="A0A1R1PG20"/>
<dbReference type="Proteomes" id="UP000188320">
    <property type="component" value="Unassembled WGS sequence"/>
</dbReference>
<organism evidence="1 2">
    <name type="scientific">Zancudomyces culisetae</name>
    <name type="common">Gut fungus</name>
    <name type="synonym">Smittium culisetae</name>
    <dbReference type="NCBI Taxonomy" id="1213189"/>
    <lineage>
        <taxon>Eukaryota</taxon>
        <taxon>Fungi</taxon>
        <taxon>Fungi incertae sedis</taxon>
        <taxon>Zoopagomycota</taxon>
        <taxon>Kickxellomycotina</taxon>
        <taxon>Harpellomycetes</taxon>
        <taxon>Harpellales</taxon>
        <taxon>Legeriomycetaceae</taxon>
        <taxon>Zancudomyces</taxon>
    </lineage>
</organism>
<accession>A0A1R1PG20</accession>
<keyword evidence="2" id="KW-1185">Reference proteome</keyword>
<protein>
    <submittedName>
        <fullName evidence="1">Uncharacterized protein</fullName>
    </submittedName>
</protein>
<feature type="non-terminal residue" evidence="1">
    <location>
        <position position="22"/>
    </location>
</feature>
<proteinExistence type="predicted"/>
<comment type="caution">
    <text evidence="1">The sequence shown here is derived from an EMBL/GenBank/DDBJ whole genome shotgun (WGS) entry which is preliminary data.</text>
</comment>